<dbReference type="Gene3D" id="2.40.50.230">
    <property type="entry name" value="Gp5 N-terminal domain"/>
    <property type="match status" value="1"/>
</dbReference>
<sequence length="164" mass="18512">MTDYAPPSRNPADNDTLTGLLKLVLTKALQNTADMLPARVIAYDRTTNRAQVQPLIAVVTTANQVVQRAQVVRAGLPVRRRRVRPQFPRDDRGHGLDQGQRPRHFTIQADDRCLIAEHRPAARLRRRHVLPRHPPERVTITTEDAANAVFRTSPGRSRWHCGAT</sequence>
<evidence type="ECO:0000313" key="1">
    <source>
        <dbReference type="EMBL" id="OWK47552.1"/>
    </source>
</evidence>
<proteinExistence type="predicted"/>
<evidence type="ECO:0000313" key="2">
    <source>
        <dbReference type="Proteomes" id="UP000214646"/>
    </source>
</evidence>
<dbReference type="EMBL" id="NIDE01000001">
    <property type="protein sequence ID" value="OWK47552.1"/>
    <property type="molecule type" value="Genomic_DNA"/>
</dbReference>
<dbReference type="AlphaFoldDB" id="A0A225E1T3"/>
<name>A0A225E1T3_9BACT</name>
<keyword evidence="2" id="KW-1185">Reference proteome</keyword>
<organism evidence="1 2">
    <name type="scientific">Fimbriiglobus ruber</name>
    <dbReference type="NCBI Taxonomy" id="1908690"/>
    <lineage>
        <taxon>Bacteria</taxon>
        <taxon>Pseudomonadati</taxon>
        <taxon>Planctomycetota</taxon>
        <taxon>Planctomycetia</taxon>
        <taxon>Gemmatales</taxon>
        <taxon>Gemmataceae</taxon>
        <taxon>Fimbriiglobus</taxon>
    </lineage>
</organism>
<reference evidence="2" key="1">
    <citation type="submission" date="2017-06" db="EMBL/GenBank/DDBJ databases">
        <title>Genome analysis of Fimbriiglobus ruber SP5, the first member of the order Planctomycetales with confirmed chitinolytic capability.</title>
        <authorList>
            <person name="Ravin N.V."/>
            <person name="Rakitin A.L."/>
            <person name="Ivanova A.A."/>
            <person name="Beletsky A.V."/>
            <person name="Kulichevskaya I.S."/>
            <person name="Mardanov A.V."/>
            <person name="Dedysh S.N."/>
        </authorList>
    </citation>
    <scope>NUCLEOTIDE SEQUENCE [LARGE SCALE GENOMIC DNA]</scope>
    <source>
        <strain evidence="2">SP5</strain>
    </source>
</reference>
<dbReference type="InterPro" id="IPR037026">
    <property type="entry name" value="Vgr_OB-fold_dom_sf"/>
</dbReference>
<dbReference type="Proteomes" id="UP000214646">
    <property type="component" value="Unassembled WGS sequence"/>
</dbReference>
<protein>
    <submittedName>
        <fullName evidence="1">Phage-related protein</fullName>
    </submittedName>
</protein>
<accession>A0A225E1T3</accession>
<comment type="caution">
    <text evidence="1">The sequence shown here is derived from an EMBL/GenBank/DDBJ whole genome shotgun (WGS) entry which is preliminary data.</text>
</comment>
<gene>
    <name evidence="1" type="ORF">FRUB_01251</name>
</gene>